<evidence type="ECO:0000256" key="2">
    <source>
        <dbReference type="ARBA" id="ARBA00022490"/>
    </source>
</evidence>
<evidence type="ECO:0000256" key="6">
    <source>
        <dbReference type="ARBA" id="ARBA00022833"/>
    </source>
</evidence>
<feature type="non-terminal residue" evidence="11">
    <location>
        <position position="1"/>
    </location>
</feature>
<protein>
    <submittedName>
        <fullName evidence="11">FYVE, RhoGEF and PH domain-containing protein 1-like</fullName>
    </submittedName>
</protein>
<dbReference type="PANTHER" id="PTHR12673">
    <property type="entry name" value="FACIOGENITAL DYSPLASIA PROTEIN"/>
    <property type="match status" value="1"/>
</dbReference>
<organism evidence="10 11">
    <name type="scientific">Priapulus caudatus</name>
    <name type="common">Priapulid worm</name>
    <dbReference type="NCBI Taxonomy" id="37621"/>
    <lineage>
        <taxon>Eukaryota</taxon>
        <taxon>Metazoa</taxon>
        <taxon>Ecdysozoa</taxon>
        <taxon>Scalidophora</taxon>
        <taxon>Priapulida</taxon>
        <taxon>Priapulimorpha</taxon>
        <taxon>Priapulimorphida</taxon>
        <taxon>Priapulidae</taxon>
        <taxon>Priapulus</taxon>
    </lineage>
</organism>
<feature type="domain" description="FYVE-type" evidence="9">
    <location>
        <begin position="162"/>
        <end position="221"/>
    </location>
</feature>
<dbReference type="Pfam" id="PF00169">
    <property type="entry name" value="PH"/>
    <property type="match status" value="1"/>
</dbReference>
<dbReference type="Gene3D" id="2.30.29.30">
    <property type="entry name" value="Pleckstrin-homology domain (PH domain)/Phosphotyrosine-binding domain (PTB)"/>
    <property type="match status" value="2"/>
</dbReference>
<comment type="subcellular location">
    <subcellularLocation>
        <location evidence="1">Cytoplasm</location>
    </subcellularLocation>
</comment>
<dbReference type="InterPro" id="IPR017455">
    <property type="entry name" value="Znf_FYVE-rel"/>
</dbReference>
<dbReference type="Proteomes" id="UP000695022">
    <property type="component" value="Unplaced"/>
</dbReference>
<dbReference type="InterPro" id="IPR011993">
    <property type="entry name" value="PH-like_dom_sf"/>
</dbReference>
<evidence type="ECO:0000256" key="3">
    <source>
        <dbReference type="ARBA" id="ARBA00022658"/>
    </source>
</evidence>
<dbReference type="PANTHER" id="PTHR12673:SF241">
    <property type="entry name" value="DH DOMAIN-CONTAINING PROTEIN"/>
    <property type="match status" value="1"/>
</dbReference>
<evidence type="ECO:0000259" key="9">
    <source>
        <dbReference type="PROSITE" id="PS50178"/>
    </source>
</evidence>
<evidence type="ECO:0000256" key="4">
    <source>
        <dbReference type="ARBA" id="ARBA00022723"/>
    </source>
</evidence>
<dbReference type="InterPro" id="IPR051092">
    <property type="entry name" value="FYVE_RhoGEF_PH"/>
</dbReference>
<evidence type="ECO:0000313" key="10">
    <source>
        <dbReference type="Proteomes" id="UP000695022"/>
    </source>
</evidence>
<proteinExistence type="predicted"/>
<dbReference type="Pfam" id="PF01363">
    <property type="entry name" value="FYVE"/>
    <property type="match status" value="1"/>
</dbReference>
<dbReference type="SUPFAM" id="SSF50729">
    <property type="entry name" value="PH domain-like"/>
    <property type="match status" value="2"/>
</dbReference>
<evidence type="ECO:0000256" key="7">
    <source>
        <dbReference type="PROSITE-ProRule" id="PRU00091"/>
    </source>
</evidence>
<sequence length="359" mass="41647">YLKRLPQDSPDRTDAEKALSLVSNAANHINLAMRKIKLPDCGNLCVLHHMLQPFNDLVLLCSELLISTRGSRYKVRARMDMDGLEVADGDNLEMTNTFYIRTRVKSIELYTQNAQEKEEWMQGFYSVIQEDHNKRLSMGINEELLRIEDDELGRRAPIPIKDDSVSSCMSCKASFNPIRRRKKCKACGAVMCSKCVPHKLPLPYDNYRPNKVCHKCYQTIQTVNEEKEAVLRERREKPRDPPPQRKDLIHVSARDDDALVADFMNLRTRARGKQWTRRWFSLHNDLALYSFKSQDAKSALTSMPLHGYQVALPDKNDAVEKENVFKLFLKKKVYYFQAESKDRMNVWISILQKVCSAEQ</sequence>
<dbReference type="RefSeq" id="XP_014671675.1">
    <property type="nucleotide sequence ID" value="XM_014816189.1"/>
</dbReference>
<keyword evidence="5 7" id="KW-0863">Zinc-finger</keyword>
<dbReference type="InterPro" id="IPR001849">
    <property type="entry name" value="PH_domain"/>
</dbReference>
<evidence type="ECO:0000313" key="11">
    <source>
        <dbReference type="RefSeq" id="XP_014671675.1"/>
    </source>
</evidence>
<dbReference type="SMART" id="SM00064">
    <property type="entry name" value="FYVE"/>
    <property type="match status" value="1"/>
</dbReference>
<keyword evidence="6" id="KW-0862">Zinc</keyword>
<dbReference type="Gene3D" id="3.30.40.10">
    <property type="entry name" value="Zinc/RING finger domain, C3HC4 (zinc finger)"/>
    <property type="match status" value="1"/>
</dbReference>
<name>A0ABM1EHK4_PRICU</name>
<dbReference type="GeneID" id="106812341"/>
<evidence type="ECO:0000256" key="5">
    <source>
        <dbReference type="ARBA" id="ARBA00022771"/>
    </source>
</evidence>
<dbReference type="InterPro" id="IPR000306">
    <property type="entry name" value="Znf_FYVE"/>
</dbReference>
<evidence type="ECO:0000256" key="1">
    <source>
        <dbReference type="ARBA" id="ARBA00004496"/>
    </source>
</evidence>
<keyword evidence="2" id="KW-0963">Cytoplasm</keyword>
<gene>
    <name evidence="11" type="primary">LOC106812341</name>
</gene>
<evidence type="ECO:0000259" key="8">
    <source>
        <dbReference type="PROSITE" id="PS50003"/>
    </source>
</evidence>
<feature type="domain" description="PH" evidence="8">
    <location>
        <begin position="1"/>
        <end position="129"/>
    </location>
</feature>
<dbReference type="PROSITE" id="PS50003">
    <property type="entry name" value="PH_DOMAIN"/>
    <property type="match status" value="2"/>
</dbReference>
<keyword evidence="10" id="KW-1185">Reference proteome</keyword>
<accession>A0ABM1EHK4</accession>
<feature type="domain" description="PH" evidence="8">
    <location>
        <begin position="257"/>
        <end position="356"/>
    </location>
</feature>
<keyword evidence="3" id="KW-0344">Guanine-nucleotide releasing factor</keyword>
<dbReference type="PROSITE" id="PS50178">
    <property type="entry name" value="ZF_FYVE"/>
    <property type="match status" value="1"/>
</dbReference>
<reference evidence="11" key="1">
    <citation type="submission" date="2025-08" db="UniProtKB">
        <authorList>
            <consortium name="RefSeq"/>
        </authorList>
    </citation>
    <scope>IDENTIFICATION</scope>
</reference>
<dbReference type="InterPro" id="IPR013083">
    <property type="entry name" value="Znf_RING/FYVE/PHD"/>
</dbReference>
<keyword evidence="4" id="KW-0479">Metal-binding</keyword>
<dbReference type="SMART" id="SM00233">
    <property type="entry name" value="PH"/>
    <property type="match status" value="2"/>
</dbReference>